<evidence type="ECO:0000313" key="1">
    <source>
        <dbReference type="EMBL" id="KKM21449.1"/>
    </source>
</evidence>
<accession>A0A0F9INM2</accession>
<name>A0A0F9INM2_9ZZZZ</name>
<proteinExistence type="predicted"/>
<dbReference type="EMBL" id="LAZR01013548">
    <property type="protein sequence ID" value="KKM21449.1"/>
    <property type="molecule type" value="Genomic_DNA"/>
</dbReference>
<comment type="caution">
    <text evidence="1">The sequence shown here is derived from an EMBL/GenBank/DDBJ whole genome shotgun (WGS) entry which is preliminary data.</text>
</comment>
<sequence length="61" mass="7163">MKLPYKVYPEKRKRGWVVIHMTGISGSSVAREIWKPALIAPRKPRYFSTRDEAVEYATRIK</sequence>
<organism evidence="1">
    <name type="scientific">marine sediment metagenome</name>
    <dbReference type="NCBI Taxonomy" id="412755"/>
    <lineage>
        <taxon>unclassified sequences</taxon>
        <taxon>metagenomes</taxon>
        <taxon>ecological metagenomes</taxon>
    </lineage>
</organism>
<gene>
    <name evidence="1" type="ORF">LCGC14_1635320</name>
</gene>
<reference evidence="1" key="1">
    <citation type="journal article" date="2015" name="Nature">
        <title>Complex archaea that bridge the gap between prokaryotes and eukaryotes.</title>
        <authorList>
            <person name="Spang A."/>
            <person name="Saw J.H."/>
            <person name="Jorgensen S.L."/>
            <person name="Zaremba-Niedzwiedzka K."/>
            <person name="Martijn J."/>
            <person name="Lind A.E."/>
            <person name="van Eijk R."/>
            <person name="Schleper C."/>
            <person name="Guy L."/>
            <person name="Ettema T.J."/>
        </authorList>
    </citation>
    <scope>NUCLEOTIDE SEQUENCE</scope>
</reference>
<dbReference type="AlphaFoldDB" id="A0A0F9INM2"/>
<protein>
    <submittedName>
        <fullName evidence="1">Uncharacterized protein</fullName>
    </submittedName>
</protein>